<name>A0AA90H242_9ACTN</name>
<dbReference type="EMBL" id="JABXJJ020000008">
    <property type="protein sequence ID" value="MDI5969250.1"/>
    <property type="molecule type" value="Genomic_DNA"/>
</dbReference>
<keyword evidence="3" id="KW-1185">Reference proteome</keyword>
<gene>
    <name evidence="1" type="ORF">POF43_007820</name>
    <name evidence="2" type="ORF">POF50_007805</name>
</gene>
<sequence length="258" mass="26834">MSERYEIDGRPVTAEAVLPLATGNFGHFTAMQVRGGAARGLDLHLGRLDSATRELFGGGLDGGRVREAIRHALAGGPADASVRVVVFRPAGAVDVSLLVAARAPAEAPREPQSLMSVAYQRPAAHLKHLGGFGQAYFGRLARAAGFDDALLTGPGGVVSEGAVANIGFLSGRTLVWPDAPALEGTGMGVLERRLADAGLRAERRTVRLADVGGFDAAVLVNSWGVWPVCRIDDTVLPSGAPGVAELIRLYAGAPWDVV</sequence>
<dbReference type="AlphaFoldDB" id="A0AA90H242"/>
<keyword evidence="2" id="KW-0032">Aminotransferase</keyword>
<dbReference type="RefSeq" id="WP_271316146.1">
    <property type="nucleotide sequence ID" value="NZ_JAAGKO020000007.1"/>
</dbReference>
<evidence type="ECO:0000313" key="2">
    <source>
        <dbReference type="EMBL" id="MDI5969250.1"/>
    </source>
</evidence>
<organism evidence="2">
    <name type="scientific">Streptantibioticus silvisoli</name>
    <dbReference type="NCBI Taxonomy" id="2705255"/>
    <lineage>
        <taxon>Bacteria</taxon>
        <taxon>Bacillati</taxon>
        <taxon>Actinomycetota</taxon>
        <taxon>Actinomycetes</taxon>
        <taxon>Kitasatosporales</taxon>
        <taxon>Streptomycetaceae</taxon>
        <taxon>Streptantibioticus</taxon>
    </lineage>
</organism>
<comment type="caution">
    <text evidence="2">The sequence shown here is derived from an EMBL/GenBank/DDBJ whole genome shotgun (WGS) entry which is preliminary data.</text>
</comment>
<proteinExistence type="predicted"/>
<accession>A0AA90H242</accession>
<dbReference type="InterPro" id="IPR001544">
    <property type="entry name" value="Aminotrans_IV"/>
</dbReference>
<evidence type="ECO:0000313" key="3">
    <source>
        <dbReference type="Proteomes" id="UP001156398"/>
    </source>
</evidence>
<dbReference type="Pfam" id="PF01063">
    <property type="entry name" value="Aminotran_4"/>
    <property type="match status" value="1"/>
</dbReference>
<reference evidence="2 3" key="1">
    <citation type="submission" date="2023-05" db="EMBL/GenBank/DDBJ databases">
        <title>Streptantibioticus silvisoli sp. nov., acidotolerant actinomycetes 1 from pine litter.</title>
        <authorList>
            <person name="Swiecimska M."/>
            <person name="Golinska P."/>
            <person name="Sangal V."/>
            <person name="Wachnowicz B."/>
            <person name="Goodfellow M."/>
        </authorList>
    </citation>
    <scope>NUCLEOTIDE SEQUENCE</scope>
    <source>
        <strain evidence="2">SL13</strain>
        <strain evidence="1 3">SL54</strain>
    </source>
</reference>
<dbReference type="Gene3D" id="3.20.10.10">
    <property type="entry name" value="D-amino Acid Aminotransferase, subunit A, domain 2"/>
    <property type="match status" value="1"/>
</dbReference>
<protein>
    <submittedName>
        <fullName evidence="2">Aminotransferase class IV</fullName>
    </submittedName>
</protein>
<dbReference type="GO" id="GO:0008483">
    <property type="term" value="F:transaminase activity"/>
    <property type="evidence" value="ECO:0007669"/>
    <property type="project" value="UniProtKB-KW"/>
</dbReference>
<dbReference type="Proteomes" id="UP001156398">
    <property type="component" value="Unassembled WGS sequence"/>
</dbReference>
<dbReference type="Gene3D" id="3.30.470.10">
    <property type="match status" value="1"/>
</dbReference>
<keyword evidence="2" id="KW-0808">Transferase</keyword>
<dbReference type="SUPFAM" id="SSF56752">
    <property type="entry name" value="D-aminoacid aminotransferase-like PLP-dependent enzymes"/>
    <property type="match status" value="1"/>
</dbReference>
<dbReference type="InterPro" id="IPR036038">
    <property type="entry name" value="Aminotransferase-like"/>
</dbReference>
<dbReference type="EMBL" id="JAAGKO020000007">
    <property type="protein sequence ID" value="MDI5962619.1"/>
    <property type="molecule type" value="Genomic_DNA"/>
</dbReference>
<dbReference type="InterPro" id="IPR043132">
    <property type="entry name" value="BCAT-like_C"/>
</dbReference>
<dbReference type="InterPro" id="IPR043131">
    <property type="entry name" value="BCAT-like_N"/>
</dbReference>
<evidence type="ECO:0000313" key="1">
    <source>
        <dbReference type="EMBL" id="MDI5962619.1"/>
    </source>
</evidence>
<dbReference type="NCBIfam" id="NF006734">
    <property type="entry name" value="PRK09266.1"/>
    <property type="match status" value="1"/>
</dbReference>